<dbReference type="InterPro" id="IPR036890">
    <property type="entry name" value="HATPase_C_sf"/>
</dbReference>
<keyword evidence="10" id="KW-0812">Transmembrane</keyword>
<dbReference type="InterPro" id="IPR011006">
    <property type="entry name" value="CheY-like_superfamily"/>
</dbReference>
<dbReference type="InterPro" id="IPR000700">
    <property type="entry name" value="PAS-assoc_C"/>
</dbReference>
<dbReference type="SUPFAM" id="SSF55073">
    <property type="entry name" value="Nucleotide cyclase"/>
    <property type="match status" value="1"/>
</dbReference>
<feature type="coiled-coil region" evidence="9">
    <location>
        <begin position="429"/>
        <end position="456"/>
    </location>
</feature>
<dbReference type="Pfam" id="PF00072">
    <property type="entry name" value="Response_reg"/>
    <property type="match status" value="1"/>
</dbReference>
<keyword evidence="10" id="KW-1133">Transmembrane helix</keyword>
<accession>A0ABX2H3T6</accession>
<dbReference type="Gene3D" id="3.30.565.10">
    <property type="entry name" value="Histidine kinase-like ATPase, C-terminal domain"/>
    <property type="match status" value="1"/>
</dbReference>
<keyword evidence="5" id="KW-0808">Transferase</keyword>
<organism evidence="15 16">
    <name type="scientific">Blautia faecis</name>
    <dbReference type="NCBI Taxonomy" id="871665"/>
    <lineage>
        <taxon>Bacteria</taxon>
        <taxon>Bacillati</taxon>
        <taxon>Bacillota</taxon>
        <taxon>Clostridia</taxon>
        <taxon>Lachnospirales</taxon>
        <taxon>Lachnospiraceae</taxon>
        <taxon>Blautia</taxon>
    </lineage>
</organism>
<evidence type="ECO:0000256" key="5">
    <source>
        <dbReference type="ARBA" id="ARBA00022777"/>
    </source>
</evidence>
<keyword evidence="5" id="KW-0418">Kinase</keyword>
<feature type="modified residue" description="4-aspartylphosphate" evidence="8">
    <location>
        <position position="1227"/>
    </location>
</feature>
<dbReference type="SMART" id="SM00387">
    <property type="entry name" value="HATPase_c"/>
    <property type="match status" value="1"/>
</dbReference>
<keyword evidence="9" id="KW-0175">Coiled coil</keyword>
<comment type="function">
    <text evidence="7">May play the central regulatory role in sporulation. It may be an element of the effector pathway responsible for the activation of sporulation genes in response to nutritional stress. Spo0A may act in concert with spo0H (a sigma factor) to control the expression of some genes that are critical to the sporulation process.</text>
</comment>
<dbReference type="Pfam" id="PF08447">
    <property type="entry name" value="PAS_3"/>
    <property type="match status" value="1"/>
</dbReference>
<evidence type="ECO:0000256" key="9">
    <source>
        <dbReference type="SAM" id="Coils"/>
    </source>
</evidence>
<dbReference type="InterPro" id="IPR004358">
    <property type="entry name" value="Sig_transdc_His_kin-like_C"/>
</dbReference>
<dbReference type="SUPFAM" id="SSF55874">
    <property type="entry name" value="ATPase domain of HSP90 chaperone/DNA topoisomerase II/histidine kinase"/>
    <property type="match status" value="1"/>
</dbReference>
<dbReference type="EMBL" id="JAAITS010000003">
    <property type="protein sequence ID" value="NSG84117.1"/>
    <property type="molecule type" value="Genomic_DNA"/>
</dbReference>
<keyword evidence="10" id="KW-0472">Membrane</keyword>
<evidence type="ECO:0000259" key="11">
    <source>
        <dbReference type="PROSITE" id="PS50109"/>
    </source>
</evidence>
<proteinExistence type="predicted"/>
<dbReference type="PROSITE" id="PS50113">
    <property type="entry name" value="PAC"/>
    <property type="match status" value="1"/>
</dbReference>
<dbReference type="InterPro" id="IPR003594">
    <property type="entry name" value="HATPase_dom"/>
</dbReference>
<dbReference type="Gene3D" id="3.30.70.270">
    <property type="match status" value="1"/>
</dbReference>
<dbReference type="SUPFAM" id="SSF55785">
    <property type="entry name" value="PYP-like sensor domain (PAS domain)"/>
    <property type="match status" value="1"/>
</dbReference>
<dbReference type="SMART" id="SM00448">
    <property type="entry name" value="REC"/>
    <property type="match status" value="1"/>
</dbReference>
<evidence type="ECO:0000313" key="16">
    <source>
        <dbReference type="Proteomes" id="UP001644719"/>
    </source>
</evidence>
<dbReference type="InterPro" id="IPR001789">
    <property type="entry name" value="Sig_transdc_resp-reg_receiver"/>
</dbReference>
<evidence type="ECO:0000256" key="10">
    <source>
        <dbReference type="SAM" id="Phobius"/>
    </source>
</evidence>
<evidence type="ECO:0000256" key="8">
    <source>
        <dbReference type="PROSITE-ProRule" id="PRU00169"/>
    </source>
</evidence>
<comment type="caution">
    <text evidence="15">The sequence shown here is derived from an EMBL/GenBank/DDBJ whole genome shotgun (WGS) entry which is preliminary data.</text>
</comment>
<dbReference type="EC" id="2.7.13.3" evidence="2"/>
<dbReference type="SMART" id="SM00267">
    <property type="entry name" value="GGDEF"/>
    <property type="match status" value="1"/>
</dbReference>
<dbReference type="Gene3D" id="3.30.450.20">
    <property type="entry name" value="PAS domain"/>
    <property type="match status" value="2"/>
</dbReference>
<keyword evidence="6" id="KW-0902">Two-component regulatory system</keyword>
<name>A0ABX2H3T6_9FIRM</name>
<comment type="catalytic activity">
    <reaction evidence="1">
        <text>ATP + protein L-histidine = ADP + protein N-phospho-L-histidine.</text>
        <dbReference type="EC" id="2.7.13.3"/>
    </reaction>
</comment>
<gene>
    <name evidence="15" type="ORF">G5B17_01405</name>
</gene>
<dbReference type="InterPro" id="IPR005467">
    <property type="entry name" value="His_kinase_dom"/>
</dbReference>
<dbReference type="CDD" id="cd16922">
    <property type="entry name" value="HATPase_EvgS-ArcB-TorS-like"/>
    <property type="match status" value="1"/>
</dbReference>
<dbReference type="Pfam" id="PF00990">
    <property type="entry name" value="GGDEF"/>
    <property type="match status" value="1"/>
</dbReference>
<dbReference type="Gene3D" id="1.10.287.130">
    <property type="match status" value="1"/>
</dbReference>
<evidence type="ECO:0000259" key="14">
    <source>
        <dbReference type="PROSITE" id="PS50887"/>
    </source>
</evidence>
<feature type="transmembrane region" description="Helical" evidence="10">
    <location>
        <begin position="6"/>
        <end position="32"/>
    </location>
</feature>
<evidence type="ECO:0000256" key="4">
    <source>
        <dbReference type="ARBA" id="ARBA00022553"/>
    </source>
</evidence>
<feature type="domain" description="PAC" evidence="13">
    <location>
        <begin position="523"/>
        <end position="575"/>
    </location>
</feature>
<dbReference type="Gene3D" id="3.40.50.2300">
    <property type="match status" value="1"/>
</dbReference>
<dbReference type="PRINTS" id="PR00344">
    <property type="entry name" value="BCTRLSENSOR"/>
</dbReference>
<dbReference type="Pfam" id="PF02518">
    <property type="entry name" value="HATPase_c"/>
    <property type="match status" value="1"/>
</dbReference>
<dbReference type="PANTHER" id="PTHR45339">
    <property type="entry name" value="HYBRID SIGNAL TRANSDUCTION HISTIDINE KINASE J"/>
    <property type="match status" value="1"/>
</dbReference>
<dbReference type="InterPro" id="IPR035965">
    <property type="entry name" value="PAS-like_dom_sf"/>
</dbReference>
<dbReference type="InterPro" id="IPR000160">
    <property type="entry name" value="GGDEF_dom"/>
</dbReference>
<evidence type="ECO:0000256" key="2">
    <source>
        <dbReference type="ARBA" id="ARBA00012438"/>
    </source>
</evidence>
<dbReference type="RefSeq" id="WP_173769144.1">
    <property type="nucleotide sequence ID" value="NZ_JAAITS010000003.1"/>
</dbReference>
<keyword evidence="4 8" id="KW-0597">Phosphoprotein</keyword>
<feature type="domain" description="GGDEF" evidence="14">
    <location>
        <begin position="603"/>
        <end position="735"/>
    </location>
</feature>
<protein>
    <recommendedName>
        <fullName evidence="3">Stage 0 sporulation protein A homolog</fullName>
        <ecNumber evidence="2">2.7.13.3</ecNumber>
    </recommendedName>
</protein>
<dbReference type="InterPro" id="IPR036097">
    <property type="entry name" value="HisK_dim/P_sf"/>
</dbReference>
<dbReference type="Proteomes" id="UP001644719">
    <property type="component" value="Unassembled WGS sequence"/>
</dbReference>
<evidence type="ECO:0000256" key="6">
    <source>
        <dbReference type="ARBA" id="ARBA00023012"/>
    </source>
</evidence>
<dbReference type="InterPro" id="IPR043128">
    <property type="entry name" value="Rev_trsase/Diguanyl_cyclase"/>
</dbReference>
<dbReference type="PROSITE" id="PS50110">
    <property type="entry name" value="RESPONSE_REGULATORY"/>
    <property type="match status" value="1"/>
</dbReference>
<dbReference type="InterPro" id="IPR003661">
    <property type="entry name" value="HisK_dim/P_dom"/>
</dbReference>
<dbReference type="InterPro" id="IPR029787">
    <property type="entry name" value="Nucleotide_cyclase"/>
</dbReference>
<dbReference type="PANTHER" id="PTHR45339:SF5">
    <property type="entry name" value="HISTIDINE KINASE"/>
    <property type="match status" value="1"/>
</dbReference>
<feature type="domain" description="Response regulatory" evidence="12">
    <location>
        <begin position="1175"/>
        <end position="1296"/>
    </location>
</feature>
<reference evidence="15 16" key="1">
    <citation type="journal article" date="2020" name="Cell Host Microbe">
        <title>Functional and Genomic Variation between Human-Derived Isolates of Lachnospiraceae Reveals Inter- and Intra-Species Diversity.</title>
        <authorList>
            <person name="Sorbara M.T."/>
            <person name="Littmann E.R."/>
            <person name="Fontana E."/>
            <person name="Moody T.U."/>
            <person name="Kohout C.E."/>
            <person name="Gjonbalaj M."/>
            <person name="Eaton V."/>
            <person name="Seok R."/>
            <person name="Leiner I.M."/>
            <person name="Pamer E.G."/>
        </authorList>
    </citation>
    <scope>NUCLEOTIDE SEQUENCE [LARGE SCALE GENOMIC DNA]</scope>
    <source>
        <strain evidence="15 16">MSK.17.74</strain>
    </source>
</reference>
<evidence type="ECO:0000313" key="15">
    <source>
        <dbReference type="EMBL" id="NSG84117.1"/>
    </source>
</evidence>
<dbReference type="InterPro" id="IPR013655">
    <property type="entry name" value="PAS_fold_3"/>
</dbReference>
<sequence length="1297" mass="146704">MKKKKSLLNIFLIPILIIVFVQGAVPFLTLIFSGIRSNMENAVIGLDSHTVENRKVVLENDMIEQWSSVNKESDNLSSALTKVLSNHQMDMQGFMGSGRVQEEYLETVFYDMVEVLQYNSTSGIFLVLGNDGDTDSEGEYKGFWVRDSDPQTKTASRTDLLMERGSKVLSQNMSISLDTSWHTDFRFQGNGKRDADDFFYQPYITAANYVDSRTSMANLGYWSKPFILEDFYMDNHKMITYSVPLVYGKTVYGVLGIEVGVNDLTKYFPVKDLDSDLNAGFALVVDHGDGNYEGIAGEGALYDAACRDGSDFVLAEPVQGNLRLVQGAAIGKQKIYGLVSNLELYSRNVPYEDTQWALCGFVAEDSVYGLISDVYERILGAILGSALMAVILVYFLVQYATEPVYHLVESVRGGVKGIHSFQESGIQELDELHKVIENLTDAQMQTENQLLEEKERYRIAVESSQDAFFTYKCKEKLLEIVNSKGNDGVWDCGKHPEFLDNDSIHPADKAKLINAVKSSGGVLDVDFRLQHVNGEFQWVNLSGSITFDENKERSRIVGCIHNVHQHKLLEQAQKRKQIYDSITSFYRLGSGLEVVETLCRDDPEGVLVLLEIQQFSKIDERYGLIFGDIILEQFAGLLAKRFQEDGLNGGIYIRAGADQMLIWLPVCTTGPIVSSVQRLEKDFRALTDEKYLSLSLKCGIAVTGSRNSLSEALEQTKIALTAVRHGKREIMFYEELSTVEKACAVDVAFAEVASLERLKEMTLSSIALNLFDRDGDTSVVLDILALKLQEKYHLTDIVITHFNGEYMVNNLLYCWKTWEKKDGWDGMVHCSEKQYQHFVETQEMQQLLTSGESIWKEPLIQPFASGRNDIVFHMTDNGQYSGSIVFRDIDQDVLEKKEECKCLEEISAIIQNRLNLERHDLSAKAKSDFLARMSHEIRTPMNGIIGMTEIALKDGQTEERRIDCLRKIEYSSEYLLGLINDILDMSKIESGKMRLIEEKCNLMEMIQGLRPLLEAKLNENNIQYIADIQLKNHWFMADSLRLNQVLVNLLGNALKYSRPDGHVWLTVRETEEEKGFSNLYFQVRDDGIGIAPEKQQLIFRQFEQADNSENARKQGTGLGLAISRRIVRMMDSDIKLESEPGKGSSFSFNVKFQPVSGEKTTVTSQPEEISFPGKRILVVEDNELNMEIICTILENYGIKTEQAVNGKEAVRRMEESVPGYYDMIFMDIMMPEMDGLEATRTIRNLDREDCKKIPIYAMSANAFDEDVKRSLASGMNGHLSKPVNLQVLEKTLQKVLG</sequence>
<dbReference type="PROSITE" id="PS50109">
    <property type="entry name" value="HIS_KIN"/>
    <property type="match status" value="1"/>
</dbReference>
<dbReference type="SMART" id="SM00388">
    <property type="entry name" value="HisKA"/>
    <property type="match status" value="1"/>
</dbReference>
<dbReference type="CDD" id="cd00082">
    <property type="entry name" value="HisKA"/>
    <property type="match status" value="1"/>
</dbReference>
<dbReference type="CDD" id="cd17546">
    <property type="entry name" value="REC_hyHK_CKI1_RcsC-like"/>
    <property type="match status" value="1"/>
</dbReference>
<evidence type="ECO:0000259" key="13">
    <source>
        <dbReference type="PROSITE" id="PS50113"/>
    </source>
</evidence>
<evidence type="ECO:0000256" key="7">
    <source>
        <dbReference type="ARBA" id="ARBA00024867"/>
    </source>
</evidence>
<dbReference type="Pfam" id="PF00512">
    <property type="entry name" value="HisKA"/>
    <property type="match status" value="1"/>
</dbReference>
<evidence type="ECO:0000256" key="3">
    <source>
        <dbReference type="ARBA" id="ARBA00018672"/>
    </source>
</evidence>
<dbReference type="SUPFAM" id="SSF52172">
    <property type="entry name" value="CheY-like"/>
    <property type="match status" value="1"/>
</dbReference>
<evidence type="ECO:0000259" key="12">
    <source>
        <dbReference type="PROSITE" id="PS50110"/>
    </source>
</evidence>
<keyword evidence="16" id="KW-1185">Reference proteome</keyword>
<evidence type="ECO:0000256" key="1">
    <source>
        <dbReference type="ARBA" id="ARBA00000085"/>
    </source>
</evidence>
<feature type="domain" description="Histidine kinase" evidence="11">
    <location>
        <begin position="932"/>
        <end position="1154"/>
    </location>
</feature>
<dbReference type="SUPFAM" id="SSF47384">
    <property type="entry name" value="Homodimeric domain of signal transducing histidine kinase"/>
    <property type="match status" value="1"/>
</dbReference>
<dbReference type="PROSITE" id="PS50887">
    <property type="entry name" value="GGDEF"/>
    <property type="match status" value="1"/>
</dbReference>